<dbReference type="RefSeq" id="WP_185194002.1">
    <property type="nucleotide sequence ID" value="NZ_JACKXD010000006.1"/>
</dbReference>
<evidence type="ECO:0000256" key="5">
    <source>
        <dbReference type="ARBA" id="ARBA00022824"/>
    </source>
</evidence>
<dbReference type="NCBIfam" id="TIGR02228">
    <property type="entry name" value="sigpep_I_arch"/>
    <property type="match status" value="1"/>
</dbReference>
<keyword evidence="6" id="KW-0735">Signal-anchor</keyword>
<comment type="subcellular location">
    <subcellularLocation>
        <location evidence="1">Endoplasmic reticulum membrane</location>
        <topology evidence="1">Single-pass type II membrane protein</topology>
    </subcellularLocation>
</comment>
<dbReference type="PANTHER" id="PTHR10806">
    <property type="entry name" value="SIGNAL PEPTIDASE COMPLEX CATALYTIC SUBUNIT SEC11"/>
    <property type="match status" value="1"/>
</dbReference>
<reference evidence="13 14" key="1">
    <citation type="submission" date="2020-08" db="EMBL/GenBank/DDBJ databases">
        <authorList>
            <person name="Seo M.-J."/>
        </authorList>
    </citation>
    <scope>NUCLEOTIDE SEQUENCE [LARGE SCALE GENOMIC DNA]</scope>
    <source>
        <strain evidence="13 14">MBLA0160</strain>
    </source>
</reference>
<feature type="compositionally biased region" description="Low complexity" evidence="11">
    <location>
        <begin position="305"/>
        <end position="315"/>
    </location>
</feature>
<feature type="region of interest" description="Disordered" evidence="11">
    <location>
        <begin position="284"/>
        <end position="328"/>
    </location>
</feature>
<dbReference type="PRINTS" id="PR00728">
    <property type="entry name" value="SIGNALPTASE"/>
</dbReference>
<dbReference type="CDD" id="cd06530">
    <property type="entry name" value="S26_SPase_I"/>
    <property type="match status" value="1"/>
</dbReference>
<dbReference type="GO" id="GO:0004252">
    <property type="term" value="F:serine-type endopeptidase activity"/>
    <property type="evidence" value="ECO:0007669"/>
    <property type="project" value="InterPro"/>
</dbReference>
<dbReference type="InterPro" id="IPR001733">
    <property type="entry name" value="Peptidase_S26B"/>
</dbReference>
<accession>A0A7J9SLP4</accession>
<feature type="region of interest" description="Disordered" evidence="11">
    <location>
        <begin position="163"/>
        <end position="214"/>
    </location>
</feature>
<feature type="transmembrane region" description="Helical" evidence="12">
    <location>
        <begin position="256"/>
        <end position="278"/>
    </location>
</feature>
<dbReference type="InterPro" id="IPR036286">
    <property type="entry name" value="LexA/Signal_pep-like_sf"/>
</dbReference>
<name>A0A7J9SLP4_9EURY</name>
<evidence type="ECO:0000313" key="13">
    <source>
        <dbReference type="EMBL" id="MBB6647628.1"/>
    </source>
</evidence>
<dbReference type="PANTHER" id="PTHR10806:SF6">
    <property type="entry name" value="SIGNAL PEPTIDASE COMPLEX CATALYTIC SUBUNIT SEC11"/>
    <property type="match status" value="1"/>
</dbReference>
<sequence length="328" mass="32912">MTGFPRPSMPGPAQLLATIVLIAAVSPFAVFAVPQVIGADEGFVVLSGSMEPALSPGDVVIVDASGPVGVGDVITYGRPGDSVPTTHRVVGVVDGGYETKGDANENADAGLVAPEAIIGRVVLTIPLVGHVILWANTPVGYVTLVVGPLVLLGASELLAWARREPDGGGKPAASPPEPGADAPESPDATAPDATADWEFPPADANADTGSEPAPAGTVSVAAVDLKLTLLAMGVLLAYAGWNVYREFSLTAAPTPISVGAFTAGLLGLLFAGWVTLAARRAARTARSESDPASELASEPTSETDPASAPVASVPALTDGSGDAEVNDE</sequence>
<feature type="transmembrane region" description="Helical" evidence="12">
    <location>
        <begin position="227"/>
        <end position="244"/>
    </location>
</feature>
<evidence type="ECO:0000256" key="11">
    <source>
        <dbReference type="SAM" id="MobiDB-lite"/>
    </source>
</evidence>
<evidence type="ECO:0000256" key="12">
    <source>
        <dbReference type="SAM" id="Phobius"/>
    </source>
</evidence>
<keyword evidence="4 13" id="KW-0378">Hydrolase</keyword>
<keyword evidence="14" id="KW-1185">Reference proteome</keyword>
<dbReference type="InterPro" id="IPR019756">
    <property type="entry name" value="Pept_S26A_signal_pept_1_Ser-AS"/>
</dbReference>
<evidence type="ECO:0000313" key="14">
    <source>
        <dbReference type="Proteomes" id="UP000546257"/>
    </source>
</evidence>
<dbReference type="InterPro" id="IPR019533">
    <property type="entry name" value="Peptidase_S26"/>
</dbReference>
<protein>
    <recommendedName>
        <fullName evidence="9">Signal peptidase I</fullName>
    </recommendedName>
</protein>
<dbReference type="GO" id="GO:0016020">
    <property type="term" value="C:membrane"/>
    <property type="evidence" value="ECO:0007669"/>
    <property type="project" value="InterPro"/>
</dbReference>
<proteinExistence type="predicted"/>
<evidence type="ECO:0000256" key="7">
    <source>
        <dbReference type="ARBA" id="ARBA00022989"/>
    </source>
</evidence>
<comment type="function">
    <text evidence="10">Catalytic component of the signal peptidase complex (SPC) which catalyzes the cleavage of N-terminal signal sequences from nascent proteins as they are translocated into the lumen of the endoplasmic reticulum. Specifically cleaves N-terminal signal peptides that contain a hydrophobic alpha-helix (h-region) shorter than 18-20 amino acids.</text>
</comment>
<evidence type="ECO:0000256" key="9">
    <source>
        <dbReference type="ARBA" id="ARBA00033305"/>
    </source>
</evidence>
<dbReference type="EMBL" id="JACKXD010000006">
    <property type="protein sequence ID" value="MBB6647628.1"/>
    <property type="molecule type" value="Genomic_DNA"/>
</dbReference>
<dbReference type="Gene3D" id="2.10.109.10">
    <property type="entry name" value="Umud Fragment, subunit A"/>
    <property type="match status" value="1"/>
</dbReference>
<keyword evidence="8 12" id="KW-0472">Membrane</keyword>
<comment type="caution">
    <text evidence="13">The sequence shown here is derived from an EMBL/GenBank/DDBJ whole genome shotgun (WGS) entry which is preliminary data.</text>
</comment>
<organism evidence="13 14">
    <name type="scientific">Halobellus ruber</name>
    <dbReference type="NCBI Taxonomy" id="2761102"/>
    <lineage>
        <taxon>Archaea</taxon>
        <taxon>Methanobacteriati</taxon>
        <taxon>Methanobacteriota</taxon>
        <taxon>Stenosarchaea group</taxon>
        <taxon>Halobacteria</taxon>
        <taxon>Halobacteriales</taxon>
        <taxon>Haloferacaceae</taxon>
        <taxon>Halobellus</taxon>
    </lineage>
</organism>
<dbReference type="SUPFAM" id="SSF51306">
    <property type="entry name" value="LexA/Signal peptidase"/>
    <property type="match status" value="1"/>
</dbReference>
<dbReference type="PROSITE" id="PS00501">
    <property type="entry name" value="SPASE_I_1"/>
    <property type="match status" value="1"/>
</dbReference>
<dbReference type="GO" id="GO:0006465">
    <property type="term" value="P:signal peptide processing"/>
    <property type="evidence" value="ECO:0007669"/>
    <property type="project" value="InterPro"/>
</dbReference>
<feature type="transmembrane region" description="Helical" evidence="12">
    <location>
        <begin position="139"/>
        <end position="161"/>
    </location>
</feature>
<keyword evidence="2" id="KW-0645">Protease</keyword>
<feature type="compositionally biased region" description="Low complexity" evidence="11">
    <location>
        <begin position="180"/>
        <end position="196"/>
    </location>
</feature>
<keyword evidence="3 12" id="KW-0812">Transmembrane</keyword>
<evidence type="ECO:0000256" key="4">
    <source>
        <dbReference type="ARBA" id="ARBA00022801"/>
    </source>
</evidence>
<gene>
    <name evidence="13" type="ORF">H5V44_15270</name>
</gene>
<keyword evidence="7 12" id="KW-1133">Transmembrane helix</keyword>
<keyword evidence="5" id="KW-0256">Endoplasmic reticulum</keyword>
<evidence type="ECO:0000256" key="1">
    <source>
        <dbReference type="ARBA" id="ARBA00004648"/>
    </source>
</evidence>
<evidence type="ECO:0000256" key="2">
    <source>
        <dbReference type="ARBA" id="ARBA00022670"/>
    </source>
</evidence>
<evidence type="ECO:0000256" key="6">
    <source>
        <dbReference type="ARBA" id="ARBA00022968"/>
    </source>
</evidence>
<dbReference type="AlphaFoldDB" id="A0A7J9SLP4"/>
<evidence type="ECO:0000256" key="10">
    <source>
        <dbReference type="ARBA" id="ARBA00045533"/>
    </source>
</evidence>
<evidence type="ECO:0000256" key="3">
    <source>
        <dbReference type="ARBA" id="ARBA00022692"/>
    </source>
</evidence>
<dbReference type="Proteomes" id="UP000546257">
    <property type="component" value="Unassembled WGS sequence"/>
</dbReference>
<evidence type="ECO:0000256" key="8">
    <source>
        <dbReference type="ARBA" id="ARBA00023136"/>
    </source>
</evidence>